<sequence length="500" mass="55088">MKRGGGAEGRRVIERSRITRRAFLRTVAGAAAAVVLRPAPVTKRRSKTLKILQWSHFVPSHDVWFDKYAGDWGTAHGVQVTVDHIALADLGTRATAEVAAQQGHDLFQFLSPPGAFEPQVLDMADVVQEAERRNGPILDLCKRSTYNPVTKKWFGFSDNYVPDPGDYLKSVWTDVGMPDGPSTWEDLVTAAPLIRSKHPEIQIPIGIGMSQELDSNMVARAMLWSFDASVQDENENVVLDSDHALEALEFGARLFKAGMNPAVLSWNAASNNQALNARQTAYILNSISAYRTAQDNKLPVADDIYFVPALKGPRGTRWASEHVMGIYVIWKFAENPDLAKRFLLDLVAHYRDAVMASKLYNFPSFPGSVAEPGVPLAQKPAAGNQWLQQAAANDPFGSNPPSKLKPIGTALEWATNIGHPGPANPAEGEVFDTFVLPTMFANAATGQMTPKQALEAAHKQVKTIFEKWRSKRSMRPGWRRVWRDAAIRSPPAVDGASFRQ</sequence>
<protein>
    <submittedName>
        <fullName evidence="4">Extracellular solute-binding protein</fullName>
    </submittedName>
</protein>
<evidence type="ECO:0000256" key="3">
    <source>
        <dbReference type="ARBA" id="ARBA00022729"/>
    </source>
</evidence>
<evidence type="ECO:0000256" key="1">
    <source>
        <dbReference type="ARBA" id="ARBA00008520"/>
    </source>
</evidence>
<dbReference type="SUPFAM" id="SSF53850">
    <property type="entry name" value="Periplasmic binding protein-like II"/>
    <property type="match status" value="1"/>
</dbReference>
<reference evidence="4 5" key="1">
    <citation type="journal article" date="2019" name="Nat. Microbiol.">
        <title>Mediterranean grassland soil C-N compound turnover is dependent on rainfall and depth, and is mediated by genomically divergent microorganisms.</title>
        <authorList>
            <person name="Diamond S."/>
            <person name="Andeer P.F."/>
            <person name="Li Z."/>
            <person name="Crits-Christoph A."/>
            <person name="Burstein D."/>
            <person name="Anantharaman K."/>
            <person name="Lane K.R."/>
            <person name="Thomas B.C."/>
            <person name="Pan C."/>
            <person name="Northen T.R."/>
            <person name="Banfield J.F."/>
        </authorList>
    </citation>
    <scope>NUCLEOTIDE SEQUENCE [LARGE SCALE GENOMIC DNA]</scope>
    <source>
        <strain evidence="4">WS_11</strain>
    </source>
</reference>
<accession>A0A538U1F0</accession>
<dbReference type="AlphaFoldDB" id="A0A538U1F0"/>
<dbReference type="PANTHER" id="PTHR30061">
    <property type="entry name" value="MALTOSE-BINDING PERIPLASMIC PROTEIN"/>
    <property type="match status" value="1"/>
</dbReference>
<dbReference type="PANTHER" id="PTHR30061:SF50">
    <property type="entry name" value="MALTOSE_MALTODEXTRIN-BINDING PERIPLASMIC PROTEIN"/>
    <property type="match status" value="1"/>
</dbReference>
<dbReference type="GO" id="GO:0015768">
    <property type="term" value="P:maltose transport"/>
    <property type="evidence" value="ECO:0007669"/>
    <property type="project" value="TreeGrafter"/>
</dbReference>
<comment type="caution">
    <text evidence="4">The sequence shown here is derived from an EMBL/GenBank/DDBJ whole genome shotgun (WGS) entry which is preliminary data.</text>
</comment>
<evidence type="ECO:0000313" key="5">
    <source>
        <dbReference type="Proteomes" id="UP000319771"/>
    </source>
</evidence>
<dbReference type="InterPro" id="IPR006311">
    <property type="entry name" value="TAT_signal"/>
</dbReference>
<organism evidence="4 5">
    <name type="scientific">Eiseniibacteriota bacterium</name>
    <dbReference type="NCBI Taxonomy" id="2212470"/>
    <lineage>
        <taxon>Bacteria</taxon>
        <taxon>Candidatus Eiseniibacteriota</taxon>
    </lineage>
</organism>
<dbReference type="Proteomes" id="UP000319771">
    <property type="component" value="Unassembled WGS sequence"/>
</dbReference>
<evidence type="ECO:0000256" key="2">
    <source>
        <dbReference type="ARBA" id="ARBA00022448"/>
    </source>
</evidence>
<evidence type="ECO:0000313" key="4">
    <source>
        <dbReference type="EMBL" id="TMQ69702.1"/>
    </source>
</evidence>
<keyword evidence="3" id="KW-0732">Signal</keyword>
<dbReference type="EMBL" id="VBPB01000288">
    <property type="protein sequence ID" value="TMQ69702.1"/>
    <property type="molecule type" value="Genomic_DNA"/>
</dbReference>
<keyword evidence="2" id="KW-0813">Transport</keyword>
<dbReference type="GO" id="GO:0055052">
    <property type="term" value="C:ATP-binding cassette (ABC) transporter complex, substrate-binding subunit-containing"/>
    <property type="evidence" value="ECO:0007669"/>
    <property type="project" value="TreeGrafter"/>
</dbReference>
<dbReference type="GO" id="GO:1901982">
    <property type="term" value="F:maltose binding"/>
    <property type="evidence" value="ECO:0007669"/>
    <property type="project" value="TreeGrafter"/>
</dbReference>
<comment type="similarity">
    <text evidence="1">Belongs to the bacterial solute-binding protein 1 family.</text>
</comment>
<name>A0A538U1F0_UNCEI</name>
<gene>
    <name evidence="4" type="ORF">E6K81_14290</name>
</gene>
<dbReference type="InterPro" id="IPR006059">
    <property type="entry name" value="SBP"/>
</dbReference>
<dbReference type="Gene3D" id="3.40.190.10">
    <property type="entry name" value="Periplasmic binding protein-like II"/>
    <property type="match status" value="1"/>
</dbReference>
<dbReference type="Pfam" id="PF13416">
    <property type="entry name" value="SBP_bac_8"/>
    <property type="match status" value="1"/>
</dbReference>
<dbReference type="PROSITE" id="PS51318">
    <property type="entry name" value="TAT"/>
    <property type="match status" value="1"/>
</dbReference>
<proteinExistence type="inferred from homology"/>
<dbReference type="GO" id="GO:0042956">
    <property type="term" value="P:maltodextrin transmembrane transport"/>
    <property type="evidence" value="ECO:0007669"/>
    <property type="project" value="TreeGrafter"/>
</dbReference>